<organism evidence="2 3">
    <name type="scientific">Colletotrichum karsti</name>
    <dbReference type="NCBI Taxonomy" id="1095194"/>
    <lineage>
        <taxon>Eukaryota</taxon>
        <taxon>Fungi</taxon>
        <taxon>Dikarya</taxon>
        <taxon>Ascomycota</taxon>
        <taxon>Pezizomycotina</taxon>
        <taxon>Sordariomycetes</taxon>
        <taxon>Hypocreomycetidae</taxon>
        <taxon>Glomerellales</taxon>
        <taxon>Glomerellaceae</taxon>
        <taxon>Colletotrichum</taxon>
        <taxon>Colletotrichum boninense species complex</taxon>
    </lineage>
</organism>
<accession>A0A9P6HZ99</accession>
<proteinExistence type="predicted"/>
<dbReference type="AlphaFoldDB" id="A0A9P6HZ99"/>
<comment type="caution">
    <text evidence="2">The sequence shown here is derived from an EMBL/GenBank/DDBJ whole genome shotgun (WGS) entry which is preliminary data.</text>
</comment>
<dbReference type="Proteomes" id="UP000781932">
    <property type="component" value="Unassembled WGS sequence"/>
</dbReference>
<reference evidence="2" key="2">
    <citation type="submission" date="2020-11" db="EMBL/GenBank/DDBJ databases">
        <title>Whole genome sequencing of Colletotrichum sp.</title>
        <authorList>
            <person name="Li H."/>
        </authorList>
    </citation>
    <scope>NUCLEOTIDE SEQUENCE</scope>
    <source>
        <strain evidence="2">CkLH20</strain>
    </source>
</reference>
<evidence type="ECO:0000313" key="2">
    <source>
        <dbReference type="EMBL" id="KAF9873618.1"/>
    </source>
</evidence>
<evidence type="ECO:0000256" key="1">
    <source>
        <dbReference type="SAM" id="MobiDB-lite"/>
    </source>
</evidence>
<dbReference type="EMBL" id="JAATWM020000030">
    <property type="protein sequence ID" value="KAF9873618.1"/>
    <property type="molecule type" value="Genomic_DNA"/>
</dbReference>
<reference evidence="2" key="1">
    <citation type="submission" date="2020-03" db="EMBL/GenBank/DDBJ databases">
        <authorList>
            <person name="He L."/>
        </authorList>
    </citation>
    <scope>NUCLEOTIDE SEQUENCE</scope>
    <source>
        <strain evidence="2">CkLH20</strain>
    </source>
</reference>
<name>A0A9P6HZ99_9PEZI</name>
<sequence length="216" mass="25024">MAVFSSLYQLVANPTYSHYGRQPTATAQGRRKTVPAIEPPSYEGIIGHWFDKEGRVWIRIRDGKADPDLDEVYDLSEEYMRVYLCSTLEKYWTSFPDCHRPKNLPQRRRSRRLAGWLRCFTDGPPVPKKVKTPKLPANQVQQEMQQGQNQKNKRESNFFRRRHRVPGETPRQSDEQKKHQNDGEHPAQTSASPKPKGQEIENQDSSEGRPRMPPAA</sequence>
<evidence type="ECO:0000313" key="3">
    <source>
        <dbReference type="Proteomes" id="UP000781932"/>
    </source>
</evidence>
<feature type="compositionally biased region" description="Low complexity" evidence="1">
    <location>
        <begin position="138"/>
        <end position="150"/>
    </location>
</feature>
<dbReference type="GeneID" id="62164517"/>
<gene>
    <name evidence="2" type="ORF">CkaCkLH20_08728</name>
</gene>
<feature type="compositionally biased region" description="Basic and acidic residues" evidence="1">
    <location>
        <begin position="171"/>
        <end position="185"/>
    </location>
</feature>
<feature type="region of interest" description="Disordered" evidence="1">
    <location>
        <begin position="122"/>
        <end position="216"/>
    </location>
</feature>
<dbReference type="RefSeq" id="XP_038743079.1">
    <property type="nucleotide sequence ID" value="XM_038891443.1"/>
</dbReference>
<keyword evidence="3" id="KW-1185">Reference proteome</keyword>
<protein>
    <submittedName>
        <fullName evidence="2">Uncharacterized protein</fullName>
    </submittedName>
</protein>